<dbReference type="InterPro" id="IPR017926">
    <property type="entry name" value="GATASE"/>
</dbReference>
<comment type="pathway">
    <text evidence="1">Pyrimidine metabolism; CTP biosynthesis via de novo pathway; CTP from UDP: step 2/2.</text>
</comment>
<keyword evidence="4" id="KW-0436">Ligase</keyword>
<dbReference type="GO" id="GO:0005524">
    <property type="term" value="F:ATP binding"/>
    <property type="evidence" value="ECO:0007669"/>
    <property type="project" value="UniProtKB-KW"/>
</dbReference>
<dbReference type="Pfam" id="PF00117">
    <property type="entry name" value="GATase"/>
    <property type="match status" value="1"/>
</dbReference>
<evidence type="ECO:0000256" key="9">
    <source>
        <dbReference type="ARBA" id="ARBA00047781"/>
    </source>
</evidence>
<dbReference type="PROSITE" id="PS51273">
    <property type="entry name" value="GATASE_TYPE_1"/>
    <property type="match status" value="1"/>
</dbReference>
<dbReference type="GO" id="GO:0019856">
    <property type="term" value="P:pyrimidine nucleobase biosynthetic process"/>
    <property type="evidence" value="ECO:0007669"/>
    <property type="project" value="TreeGrafter"/>
</dbReference>
<dbReference type="GO" id="GO:0005829">
    <property type="term" value="C:cytosol"/>
    <property type="evidence" value="ECO:0007669"/>
    <property type="project" value="TreeGrafter"/>
</dbReference>
<evidence type="ECO:0000256" key="8">
    <source>
        <dbReference type="ARBA" id="ARBA00022975"/>
    </source>
</evidence>
<dbReference type="PANTHER" id="PTHR11550">
    <property type="entry name" value="CTP SYNTHASE"/>
    <property type="match status" value="1"/>
</dbReference>
<reference evidence="11 12" key="1">
    <citation type="submission" date="2016-10" db="EMBL/GenBank/DDBJ databases">
        <authorList>
            <person name="de Groot N.N."/>
        </authorList>
    </citation>
    <scope>NUCLEOTIDE SEQUENCE [LARGE SCALE GENOMIC DNA]</scope>
    <source>
        <strain evidence="11 12">JCM 10630</strain>
    </source>
</reference>
<dbReference type="GO" id="GO:0003883">
    <property type="term" value="F:CTP synthase activity"/>
    <property type="evidence" value="ECO:0007669"/>
    <property type="project" value="UniProtKB-EC"/>
</dbReference>
<evidence type="ECO:0000256" key="3">
    <source>
        <dbReference type="ARBA" id="ARBA00012291"/>
    </source>
</evidence>
<evidence type="ECO:0000259" key="10">
    <source>
        <dbReference type="Pfam" id="PF00117"/>
    </source>
</evidence>
<evidence type="ECO:0000256" key="7">
    <source>
        <dbReference type="ARBA" id="ARBA00022962"/>
    </source>
</evidence>
<evidence type="ECO:0000313" key="12">
    <source>
        <dbReference type="Proteomes" id="UP000182413"/>
    </source>
</evidence>
<gene>
    <name evidence="11" type="ORF">SAMN05216575_101301</name>
</gene>
<protein>
    <recommendedName>
        <fullName evidence="3">CTP synthase (glutamine hydrolyzing)</fullName>
        <ecNumber evidence="3">6.3.4.2</ecNumber>
    </recommendedName>
</protein>
<evidence type="ECO:0000313" key="11">
    <source>
        <dbReference type="EMBL" id="SDD31587.1"/>
    </source>
</evidence>
<dbReference type="NCBIfam" id="NF004836">
    <property type="entry name" value="PRK06186.1"/>
    <property type="match status" value="1"/>
</dbReference>
<dbReference type="EC" id="6.3.4.2" evidence="3"/>
<keyword evidence="5" id="KW-0547">Nucleotide-binding</keyword>
<keyword evidence="11" id="KW-0808">Transferase</keyword>
<evidence type="ECO:0000256" key="1">
    <source>
        <dbReference type="ARBA" id="ARBA00005171"/>
    </source>
</evidence>
<organism evidence="11 12">
    <name type="scientific">Ectopseudomonas alcaliphila</name>
    <dbReference type="NCBI Taxonomy" id="101564"/>
    <lineage>
        <taxon>Bacteria</taxon>
        <taxon>Pseudomonadati</taxon>
        <taxon>Pseudomonadota</taxon>
        <taxon>Gammaproteobacteria</taxon>
        <taxon>Pseudomonadales</taxon>
        <taxon>Pseudomonadaceae</taxon>
        <taxon>Ectopseudomonas</taxon>
    </lineage>
</organism>
<keyword evidence="6" id="KW-0067">ATP-binding</keyword>
<accession>A0A1G6TT78</accession>
<dbReference type="PANTHER" id="PTHR11550:SF0">
    <property type="entry name" value="CTP SYNTHASE-RELATED"/>
    <property type="match status" value="1"/>
</dbReference>
<keyword evidence="7 11" id="KW-0315">Glutamine amidotransferase</keyword>
<comment type="similarity">
    <text evidence="2">Belongs to the CTP synthase family.</text>
</comment>
<dbReference type="InterPro" id="IPR004468">
    <property type="entry name" value="CTP_synthase"/>
</dbReference>
<feature type="domain" description="Glutamine amidotransferase" evidence="10">
    <location>
        <begin position="34"/>
        <end position="120"/>
    </location>
</feature>
<dbReference type="GO" id="GO:0044210">
    <property type="term" value="P:'de novo' CTP biosynthetic process"/>
    <property type="evidence" value="ECO:0007669"/>
    <property type="project" value="UniProtKB-UniPathway"/>
</dbReference>
<dbReference type="InterPro" id="IPR029062">
    <property type="entry name" value="Class_I_gatase-like"/>
</dbReference>
<dbReference type="AlphaFoldDB" id="A0A1G6TT78"/>
<sequence>MQEGDRRMYSKCRVKVALVGDYNAAIAAHRAIPEALRLASEALGVAVEYDWLATDSILDDAALMAYDGIWCVPGSPYAATEGALRAIRFAREQGVPFLGTCGGFQHALLEYARNRLGWTDAEHAELSPQAQNPLIAPLACALLDVSEHVHLVSGSRIAELYGVREISEQYLCRYGLVDAFVEPLMAQALKASGHDQAGAVRAIELEDHPFFIATLFQPERAALEGRLPPVVAGLVGACAVQSVHEAHLQAAV</sequence>
<evidence type="ECO:0000256" key="6">
    <source>
        <dbReference type="ARBA" id="ARBA00022840"/>
    </source>
</evidence>
<evidence type="ECO:0000256" key="2">
    <source>
        <dbReference type="ARBA" id="ARBA00007533"/>
    </source>
</evidence>
<proteinExistence type="inferred from homology"/>
<comment type="catalytic activity">
    <reaction evidence="9">
        <text>UTP + L-glutamine + ATP + H2O = CTP + L-glutamate + ADP + phosphate + 2 H(+)</text>
        <dbReference type="Rhea" id="RHEA:26426"/>
        <dbReference type="ChEBI" id="CHEBI:15377"/>
        <dbReference type="ChEBI" id="CHEBI:15378"/>
        <dbReference type="ChEBI" id="CHEBI:29985"/>
        <dbReference type="ChEBI" id="CHEBI:30616"/>
        <dbReference type="ChEBI" id="CHEBI:37563"/>
        <dbReference type="ChEBI" id="CHEBI:43474"/>
        <dbReference type="ChEBI" id="CHEBI:46398"/>
        <dbReference type="ChEBI" id="CHEBI:58359"/>
        <dbReference type="ChEBI" id="CHEBI:456216"/>
        <dbReference type="EC" id="6.3.4.2"/>
    </reaction>
</comment>
<dbReference type="SUPFAM" id="SSF52317">
    <property type="entry name" value="Class I glutamine amidotransferase-like"/>
    <property type="match status" value="1"/>
</dbReference>
<evidence type="ECO:0000256" key="4">
    <source>
        <dbReference type="ARBA" id="ARBA00022598"/>
    </source>
</evidence>
<dbReference type="UniPathway" id="UPA00159">
    <property type="reaction ID" value="UER00277"/>
</dbReference>
<dbReference type="GO" id="GO:0042802">
    <property type="term" value="F:identical protein binding"/>
    <property type="evidence" value="ECO:0007669"/>
    <property type="project" value="TreeGrafter"/>
</dbReference>
<dbReference type="EMBL" id="FNAE01000001">
    <property type="protein sequence ID" value="SDD31587.1"/>
    <property type="molecule type" value="Genomic_DNA"/>
</dbReference>
<keyword evidence="8" id="KW-0665">Pyrimidine biosynthesis</keyword>
<dbReference type="Gene3D" id="3.40.50.880">
    <property type="match status" value="1"/>
</dbReference>
<name>A0A1G6TT78_9GAMM</name>
<evidence type="ECO:0000256" key="5">
    <source>
        <dbReference type="ARBA" id="ARBA00022741"/>
    </source>
</evidence>
<dbReference type="Proteomes" id="UP000182413">
    <property type="component" value="Unassembled WGS sequence"/>
</dbReference>
<dbReference type="GO" id="GO:0016740">
    <property type="term" value="F:transferase activity"/>
    <property type="evidence" value="ECO:0007669"/>
    <property type="project" value="UniProtKB-KW"/>
</dbReference>